<feature type="transmembrane region" description="Helical" evidence="7">
    <location>
        <begin position="43"/>
        <end position="68"/>
    </location>
</feature>
<dbReference type="NCBIfam" id="TIGR00427">
    <property type="entry name" value="NAAT family transporter"/>
    <property type="match status" value="1"/>
</dbReference>
<evidence type="ECO:0000256" key="4">
    <source>
        <dbReference type="ARBA" id="ARBA00022692"/>
    </source>
</evidence>
<dbReference type="GO" id="GO:0005886">
    <property type="term" value="C:plasma membrane"/>
    <property type="evidence" value="ECO:0007669"/>
    <property type="project" value="UniProtKB-SubCell"/>
</dbReference>
<comment type="similarity">
    <text evidence="2 7">Belongs to the UPF0056 (MarC) family.</text>
</comment>
<evidence type="ECO:0000256" key="3">
    <source>
        <dbReference type="ARBA" id="ARBA00022475"/>
    </source>
</evidence>
<evidence type="ECO:0000256" key="7">
    <source>
        <dbReference type="RuleBase" id="RU362048"/>
    </source>
</evidence>
<protein>
    <recommendedName>
        <fullName evidence="7">UPF0056 membrane protein</fullName>
    </recommendedName>
</protein>
<evidence type="ECO:0000256" key="2">
    <source>
        <dbReference type="ARBA" id="ARBA00009784"/>
    </source>
</evidence>
<evidence type="ECO:0000256" key="1">
    <source>
        <dbReference type="ARBA" id="ARBA00004651"/>
    </source>
</evidence>
<keyword evidence="4 7" id="KW-0812">Transmembrane</keyword>
<organism evidence="8 9">
    <name type="scientific">Cyclonatronum proteinivorum</name>
    <dbReference type="NCBI Taxonomy" id="1457365"/>
    <lineage>
        <taxon>Bacteria</taxon>
        <taxon>Pseudomonadati</taxon>
        <taxon>Balneolota</taxon>
        <taxon>Balneolia</taxon>
        <taxon>Balneolales</taxon>
        <taxon>Cyclonatronaceae</taxon>
        <taxon>Cyclonatronum</taxon>
    </lineage>
</organism>
<dbReference type="AlphaFoldDB" id="A0A345UGL1"/>
<dbReference type="PANTHER" id="PTHR33508">
    <property type="entry name" value="UPF0056 MEMBRANE PROTEIN YHCE"/>
    <property type="match status" value="1"/>
</dbReference>
<dbReference type="EMBL" id="CP027806">
    <property type="protein sequence ID" value="AXI99612.1"/>
    <property type="molecule type" value="Genomic_DNA"/>
</dbReference>
<keyword evidence="9" id="KW-1185">Reference proteome</keyword>
<name>A0A345UGL1_9BACT</name>
<reference evidence="8 9" key="1">
    <citation type="submission" date="2018-03" db="EMBL/GenBank/DDBJ databases">
        <title>Phenotypic and genomic properties of Cyclonatronum proteinivorum gen. nov., sp. nov., a haloalkaliphilic bacteroidete from soda lakes possessing Na+-translocating rhodopsin.</title>
        <authorList>
            <person name="Toshchakov S.V."/>
            <person name="Korzhenkov A."/>
            <person name="Samarov N.I."/>
            <person name="Kublanov I.V."/>
            <person name="Muntyan M.S."/>
            <person name="Sorokin D.Y."/>
        </authorList>
    </citation>
    <scope>NUCLEOTIDE SEQUENCE [LARGE SCALE GENOMIC DNA]</scope>
    <source>
        <strain evidence="8 9">Omega</strain>
    </source>
</reference>
<dbReference type="NCBIfam" id="NF008228">
    <property type="entry name" value="PRK10995.1"/>
    <property type="match status" value="1"/>
</dbReference>
<dbReference type="PANTHER" id="PTHR33508:SF1">
    <property type="entry name" value="UPF0056 MEMBRANE PROTEIN YHCE"/>
    <property type="match status" value="1"/>
</dbReference>
<keyword evidence="6 7" id="KW-0472">Membrane</keyword>
<gene>
    <name evidence="8" type="ORF">CYPRO_0325</name>
</gene>
<feature type="transmembrane region" description="Helical" evidence="7">
    <location>
        <begin position="143"/>
        <end position="167"/>
    </location>
</feature>
<evidence type="ECO:0000313" key="8">
    <source>
        <dbReference type="EMBL" id="AXI99612.1"/>
    </source>
</evidence>
<keyword evidence="5 7" id="KW-1133">Transmembrane helix</keyword>
<comment type="subcellular location">
    <subcellularLocation>
        <location evidence="1 7">Cell membrane</location>
        <topology evidence="1 7">Multi-pass membrane protein</topology>
    </subcellularLocation>
</comment>
<feature type="transmembrane region" description="Helical" evidence="7">
    <location>
        <begin position="6"/>
        <end position="31"/>
    </location>
</feature>
<evidence type="ECO:0000313" key="9">
    <source>
        <dbReference type="Proteomes" id="UP000254808"/>
    </source>
</evidence>
<feature type="transmembrane region" description="Helical" evidence="7">
    <location>
        <begin position="119"/>
        <end position="137"/>
    </location>
</feature>
<evidence type="ECO:0000256" key="6">
    <source>
        <dbReference type="ARBA" id="ARBA00023136"/>
    </source>
</evidence>
<dbReference type="Pfam" id="PF01914">
    <property type="entry name" value="MarC"/>
    <property type="match status" value="1"/>
</dbReference>
<comment type="caution">
    <text evidence="7">Lacks conserved residue(s) required for the propagation of feature annotation.</text>
</comment>
<dbReference type="KEGG" id="cprv:CYPRO_0325"/>
<dbReference type="Proteomes" id="UP000254808">
    <property type="component" value="Chromosome"/>
</dbReference>
<feature type="transmembrane region" description="Helical" evidence="7">
    <location>
        <begin position="188"/>
        <end position="206"/>
    </location>
</feature>
<dbReference type="InterPro" id="IPR002771">
    <property type="entry name" value="Multi_antbiot-R_MarC"/>
</dbReference>
<keyword evidence="3" id="KW-1003">Cell membrane</keyword>
<proteinExistence type="inferred from homology"/>
<evidence type="ECO:0000256" key="5">
    <source>
        <dbReference type="ARBA" id="ARBA00022989"/>
    </source>
</evidence>
<sequence>MLSVGFLLTTFISIFSIVNPFTAMPVFLALTQDLSNQERNRQARWGAIYMVIILGAFLFGGQYIISFFGISIEGIRIAGGLMIMRFAYSLLNPAEGGRKITPEDEQESQNKPDISFSPLAMPLLSGPGSIAVVLGFGSQTTGVIDAFVVFAAIVLVAVAVYGVLYVAPQLIKVLGKTGMTALTRMMGFIALCIGVQFIINGISMLIA</sequence>
<accession>A0A345UGL1</accession>
<dbReference type="RefSeq" id="WP_240644807.1">
    <property type="nucleotide sequence ID" value="NZ_CP027806.1"/>
</dbReference>